<evidence type="ECO:0000313" key="11">
    <source>
        <dbReference type="EMBL" id="PPK83408.1"/>
    </source>
</evidence>
<evidence type="ECO:0000256" key="4">
    <source>
        <dbReference type="ARBA" id="ARBA00022597"/>
    </source>
</evidence>
<dbReference type="Pfam" id="PF02378">
    <property type="entry name" value="PTS_EIIC"/>
    <property type="match status" value="1"/>
</dbReference>
<evidence type="ECO:0000256" key="7">
    <source>
        <dbReference type="ARBA" id="ARBA00023136"/>
    </source>
</evidence>
<evidence type="ECO:0000259" key="10">
    <source>
        <dbReference type="PROSITE" id="PS51105"/>
    </source>
</evidence>
<evidence type="ECO:0000256" key="1">
    <source>
        <dbReference type="ARBA" id="ARBA00004651"/>
    </source>
</evidence>
<dbReference type="PANTHER" id="PTHR33989:SF10">
    <property type="entry name" value="PERMEASE IIC COMPONENT"/>
    <property type="match status" value="1"/>
</dbReference>
<dbReference type="InterPro" id="IPR004501">
    <property type="entry name" value="PTS_EIIC_3"/>
</dbReference>
<dbReference type="GO" id="GO:1901264">
    <property type="term" value="P:carbohydrate derivative transport"/>
    <property type="evidence" value="ECO:0007669"/>
    <property type="project" value="TreeGrafter"/>
</dbReference>
<dbReference type="AlphaFoldDB" id="A0A2S6HZB9"/>
<keyword evidence="3 8" id="KW-1003">Cell membrane</keyword>
<evidence type="ECO:0000256" key="2">
    <source>
        <dbReference type="ARBA" id="ARBA00022448"/>
    </source>
</evidence>
<keyword evidence="5 9" id="KW-0812">Transmembrane</keyword>
<accession>A0A2S6HZB9</accession>
<protein>
    <recommendedName>
        <fullName evidence="8">Permease IIC component</fullName>
    </recommendedName>
</protein>
<evidence type="ECO:0000256" key="6">
    <source>
        <dbReference type="ARBA" id="ARBA00022989"/>
    </source>
</evidence>
<name>A0A2S6HZB9_9FIRM</name>
<comment type="function">
    <text evidence="8">The phosphoenolpyruvate-dependent sugar phosphotransferase system (PTS), a major carbohydrate active -transport system, catalyzes the phosphorylation of incoming sugar substrates concomitant with their translocation across the cell membrane.</text>
</comment>
<evidence type="ECO:0000313" key="12">
    <source>
        <dbReference type="Proteomes" id="UP000237749"/>
    </source>
</evidence>
<comment type="subcellular location">
    <subcellularLocation>
        <location evidence="1">Cell membrane</location>
        <topology evidence="1">Multi-pass membrane protein</topology>
    </subcellularLocation>
</comment>
<proteinExistence type="predicted"/>
<comment type="caution">
    <text evidence="11">The sequence shown here is derived from an EMBL/GenBank/DDBJ whole genome shotgun (WGS) entry which is preliminary data.</text>
</comment>
<dbReference type="PANTHER" id="PTHR33989">
    <property type="match status" value="1"/>
</dbReference>
<dbReference type="GO" id="GO:0008982">
    <property type="term" value="F:protein-N(PI)-phosphohistidine-sugar phosphotransferase activity"/>
    <property type="evidence" value="ECO:0007669"/>
    <property type="project" value="UniProtKB-UniRule"/>
</dbReference>
<evidence type="ECO:0000256" key="9">
    <source>
        <dbReference type="SAM" id="Phobius"/>
    </source>
</evidence>
<feature type="transmembrane region" description="Helical" evidence="9">
    <location>
        <begin position="417"/>
        <end position="450"/>
    </location>
</feature>
<evidence type="ECO:0000256" key="8">
    <source>
        <dbReference type="PIRNR" id="PIRNR006351"/>
    </source>
</evidence>
<dbReference type="PIRSF" id="PIRSF006351">
    <property type="entry name" value="PTS_EIIC-Cellobiose"/>
    <property type="match status" value="1"/>
</dbReference>
<dbReference type="InterPro" id="IPR051088">
    <property type="entry name" value="PTS_Sugar-EIIC/EIIB"/>
</dbReference>
<dbReference type="PROSITE" id="PS51105">
    <property type="entry name" value="PTS_EIIC_TYPE_3"/>
    <property type="match status" value="1"/>
</dbReference>
<feature type="transmembrane region" description="Helical" evidence="9">
    <location>
        <begin position="52"/>
        <end position="73"/>
    </location>
</feature>
<keyword evidence="6 9" id="KW-1133">Transmembrane helix</keyword>
<dbReference type="EMBL" id="PTJA01000001">
    <property type="protein sequence ID" value="PPK83408.1"/>
    <property type="molecule type" value="Genomic_DNA"/>
</dbReference>
<dbReference type="GO" id="GO:0005886">
    <property type="term" value="C:plasma membrane"/>
    <property type="evidence" value="ECO:0007669"/>
    <property type="project" value="UniProtKB-SubCell"/>
</dbReference>
<organism evidence="11 12">
    <name type="scientific">Lacrimispora xylanisolvens</name>
    <dbReference type="NCBI Taxonomy" id="384636"/>
    <lineage>
        <taxon>Bacteria</taxon>
        <taxon>Bacillati</taxon>
        <taxon>Bacillota</taxon>
        <taxon>Clostridia</taxon>
        <taxon>Lachnospirales</taxon>
        <taxon>Lachnospiraceae</taxon>
        <taxon>Lacrimispora</taxon>
    </lineage>
</organism>
<keyword evidence="7 8" id="KW-0472">Membrane</keyword>
<dbReference type="GO" id="GO:0009401">
    <property type="term" value="P:phosphoenolpyruvate-dependent sugar phosphotransferase system"/>
    <property type="evidence" value="ECO:0007669"/>
    <property type="project" value="InterPro"/>
</dbReference>
<keyword evidence="2 8" id="KW-0813">Transport</keyword>
<dbReference type="Proteomes" id="UP000237749">
    <property type="component" value="Unassembled WGS sequence"/>
</dbReference>
<feature type="transmembrane region" description="Helical" evidence="9">
    <location>
        <begin position="214"/>
        <end position="234"/>
    </location>
</feature>
<feature type="transmembrane region" description="Helical" evidence="9">
    <location>
        <begin position="132"/>
        <end position="154"/>
    </location>
</feature>
<evidence type="ECO:0000256" key="3">
    <source>
        <dbReference type="ARBA" id="ARBA00022475"/>
    </source>
</evidence>
<feature type="transmembrane region" description="Helical" evidence="9">
    <location>
        <begin position="261"/>
        <end position="280"/>
    </location>
</feature>
<dbReference type="NCBIfam" id="TIGR00410">
    <property type="entry name" value="lacE"/>
    <property type="match status" value="1"/>
</dbReference>
<keyword evidence="12" id="KW-1185">Reference proteome</keyword>
<dbReference type="InterPro" id="IPR004796">
    <property type="entry name" value="PTS_IIC_cello"/>
</dbReference>
<feature type="domain" description="PTS EIIC type-3" evidence="10">
    <location>
        <begin position="29"/>
        <end position="447"/>
    </location>
</feature>
<gene>
    <name evidence="11" type="ORF">BXY41_101472</name>
</gene>
<evidence type="ECO:0000256" key="5">
    <source>
        <dbReference type="ARBA" id="ARBA00022692"/>
    </source>
</evidence>
<sequence>MHKIWGNAKRFNGNTVYTVEMEEKMKDKLMNGMLSAAGAMQTQRHLAAIKNAFMSLLPIIIIGSFCTLFSNVICNTTPGFFSLANIPGLSFLGKLNPMFTAANYGTMNFIAIGCVILIAMELGEHYGITDKALPVVALGAYISLCAFTASGKAADGTEVAVTNVLSRVYTNAQGLFVGMFASIAATEIYCRLVKSGKLEIHMPDGVPSNVARSFTILFPSLITVVIISAVGMIFEMATGMTLFNAITAFIQKPLSHILTSFPGYITLIFITTVLWTFGIHGTQVTKAVYEPILLAAFAENEAAYAAGTAIPNIISTPFMSCFSTVTGAGITGGLIIAIMLFSKREDYKAIAKLALPCALFNINEPLTFGLPIVMNPVLAIPFMISPAVSATFAYAMTKIGFCGRMVVNAPWTTPPGLMAFLCSGGNIGAAVTQIICILLAFVVYIPFVLISNKQQVLTEE</sequence>
<feature type="transmembrane region" description="Helical" evidence="9">
    <location>
        <begin position="101"/>
        <end position="120"/>
    </location>
</feature>
<reference evidence="11 12" key="1">
    <citation type="submission" date="2018-02" db="EMBL/GenBank/DDBJ databases">
        <title>Genomic Encyclopedia of Archaeal and Bacterial Type Strains, Phase II (KMG-II): from individual species to whole genera.</title>
        <authorList>
            <person name="Goeker M."/>
        </authorList>
    </citation>
    <scope>NUCLEOTIDE SEQUENCE [LARGE SCALE GENOMIC DNA]</scope>
    <source>
        <strain evidence="11 12">DSM 3808</strain>
    </source>
</reference>
<dbReference type="InterPro" id="IPR003352">
    <property type="entry name" value="PTS_EIIC"/>
</dbReference>
<keyword evidence="4 8" id="KW-0762">Sugar transport</keyword>
<feature type="transmembrane region" description="Helical" evidence="9">
    <location>
        <begin position="317"/>
        <end position="341"/>
    </location>
</feature>
<feature type="transmembrane region" description="Helical" evidence="9">
    <location>
        <begin position="174"/>
        <end position="193"/>
    </location>
</feature>
<feature type="transmembrane region" description="Helical" evidence="9">
    <location>
        <begin position="378"/>
        <end position="396"/>
    </location>
</feature>